<proteinExistence type="predicted"/>
<reference evidence="3 4" key="1">
    <citation type="submission" date="2019-09" db="EMBL/GenBank/DDBJ databases">
        <title>Bacillus ochoae sp. nov., Paenibacillus whitsoniae sp. nov., Paenibacillus spiritus sp. nov. Isolated from the Mars Exploration Rover during spacecraft assembly.</title>
        <authorList>
            <person name="Seuylemezian A."/>
            <person name="Vaishampayan P."/>
        </authorList>
    </citation>
    <scope>NUCLEOTIDE SEQUENCE [LARGE SCALE GENOMIC DNA]</scope>
    <source>
        <strain evidence="3 4">MER_111</strain>
    </source>
</reference>
<dbReference type="Gene3D" id="3.30.360.10">
    <property type="entry name" value="Dihydrodipicolinate Reductase, domain 2"/>
    <property type="match status" value="1"/>
</dbReference>
<dbReference type="Pfam" id="PF21378">
    <property type="entry name" value="YceM-like_C"/>
    <property type="match status" value="1"/>
</dbReference>
<evidence type="ECO:0000313" key="3">
    <source>
        <dbReference type="EMBL" id="KAA9007521.1"/>
    </source>
</evidence>
<dbReference type="SUPFAM" id="SSF51735">
    <property type="entry name" value="NAD(P)-binding Rossmann-fold domains"/>
    <property type="match status" value="1"/>
</dbReference>
<dbReference type="InterPro" id="IPR000683">
    <property type="entry name" value="Gfo/Idh/MocA-like_OxRdtase_N"/>
</dbReference>
<evidence type="ECO:0000259" key="1">
    <source>
        <dbReference type="Pfam" id="PF01408"/>
    </source>
</evidence>
<dbReference type="GO" id="GO:0000166">
    <property type="term" value="F:nucleotide binding"/>
    <property type="evidence" value="ECO:0007669"/>
    <property type="project" value="InterPro"/>
</dbReference>
<dbReference type="PANTHER" id="PTHR43708:SF4">
    <property type="entry name" value="OXIDOREDUCTASE YCEM-RELATED"/>
    <property type="match status" value="1"/>
</dbReference>
<dbReference type="InterPro" id="IPR048477">
    <property type="entry name" value="YceM-like_C"/>
</dbReference>
<name>A0A5J5GH73_9BACL</name>
<evidence type="ECO:0000259" key="2">
    <source>
        <dbReference type="Pfam" id="PF21378"/>
    </source>
</evidence>
<dbReference type="OrthoDB" id="9815825at2"/>
<organism evidence="3 4">
    <name type="scientific">Paenibacillus spiritus</name>
    <dbReference type="NCBI Taxonomy" id="2496557"/>
    <lineage>
        <taxon>Bacteria</taxon>
        <taxon>Bacillati</taxon>
        <taxon>Bacillota</taxon>
        <taxon>Bacilli</taxon>
        <taxon>Bacillales</taxon>
        <taxon>Paenibacillaceae</taxon>
        <taxon>Paenibacillus</taxon>
    </lineage>
</organism>
<feature type="domain" description="YceM-like C-terminal" evidence="2">
    <location>
        <begin position="132"/>
        <end position="248"/>
    </location>
</feature>
<protein>
    <submittedName>
        <fullName evidence="3">Gfo/Idh/MocA family oxidoreductase</fullName>
    </submittedName>
</protein>
<sequence>MVPNQPIRIAIAGLGDIARKVYLPLLSQLRRVEIAGVLSSSPATVERTVQQYRLPRGTVSLEEMLDWEIDAVFIHSPTPAHYDMVMKCLERGRAVYVDKPLSYRLEESAEMAQSAEEKGLLLAVGFNRRFAPLYLQAREWVEQAGRPGFLTAYKHRTGLQPLTARETVHDDLIHMLDLLLWLGGDEAALEGARLLRDGEGRLLRVSGSLEWQGALGQFGMARDSGADAERLELHGEGRSAIVQDMEQAILQEKSRPARTLGCGSWDTLLDRRGFSGAVAHFLDHIGQPSGCSIGAGRVLAAHKLADRLSRG</sequence>
<accession>A0A5J5GH73</accession>
<dbReference type="Gene3D" id="3.40.50.720">
    <property type="entry name" value="NAD(P)-binding Rossmann-like Domain"/>
    <property type="match status" value="1"/>
</dbReference>
<evidence type="ECO:0000313" key="4">
    <source>
        <dbReference type="Proteomes" id="UP000367750"/>
    </source>
</evidence>
<dbReference type="InterPro" id="IPR036291">
    <property type="entry name" value="NAD(P)-bd_dom_sf"/>
</dbReference>
<keyword evidence="4" id="KW-1185">Reference proteome</keyword>
<dbReference type="SUPFAM" id="SSF55347">
    <property type="entry name" value="Glyceraldehyde-3-phosphate dehydrogenase-like, C-terminal domain"/>
    <property type="match status" value="1"/>
</dbReference>
<dbReference type="Pfam" id="PF01408">
    <property type="entry name" value="GFO_IDH_MocA"/>
    <property type="match status" value="1"/>
</dbReference>
<dbReference type="EMBL" id="VYKK01000004">
    <property type="protein sequence ID" value="KAA9007521.1"/>
    <property type="molecule type" value="Genomic_DNA"/>
</dbReference>
<feature type="domain" description="Gfo/Idh/MocA-like oxidoreductase N-terminal" evidence="1">
    <location>
        <begin position="7"/>
        <end position="126"/>
    </location>
</feature>
<gene>
    <name evidence="3" type="ORF">F4V43_03255</name>
</gene>
<dbReference type="Proteomes" id="UP000367750">
    <property type="component" value="Unassembled WGS sequence"/>
</dbReference>
<comment type="caution">
    <text evidence="3">The sequence shown here is derived from an EMBL/GenBank/DDBJ whole genome shotgun (WGS) entry which is preliminary data.</text>
</comment>
<dbReference type="AlphaFoldDB" id="A0A5J5GH73"/>
<dbReference type="PANTHER" id="PTHR43708">
    <property type="entry name" value="CONSERVED EXPRESSED OXIDOREDUCTASE (EUROFUNG)"/>
    <property type="match status" value="1"/>
</dbReference>
<dbReference type="InterPro" id="IPR051317">
    <property type="entry name" value="Gfo/Idh/MocA_oxidoreduct"/>
</dbReference>
<dbReference type="RefSeq" id="WP_150456811.1">
    <property type="nucleotide sequence ID" value="NZ_VYKK01000004.1"/>
</dbReference>